<gene>
    <name evidence="2" type="ORF">OPV22_021050</name>
</gene>
<sequence length="270" mass="30077">MRSVVAAEQEFGPGETSGGHGARRRGRGGASSLAKGSQLPHSLPLHRPVLLLHPAYTPTRCRRRLPLGLGHLPPPLSLSNPFLQPYICRTCSMDNKSQCIFYLINNAAVISVYNQSLDSADISKILFLDFKLQMLEALVNIKSKKRGSIYAVLCLQKRVNECDVRSSESSTILVKGTVSCKDNVTCCSWWNSVSSCCLTYKLNEVLRQYNLSVKSRDYASTEATLLNSKLLDLKGVAKLQIYAQYLKHKCEKGRWDDNIYHSTSHVPSRA</sequence>
<reference evidence="2 3" key="1">
    <citation type="submission" date="2022-12" db="EMBL/GenBank/DDBJ databases">
        <title>Chromosome-scale assembly of the Ensete ventricosum genome.</title>
        <authorList>
            <person name="Dussert Y."/>
            <person name="Stocks J."/>
            <person name="Wendawek A."/>
            <person name="Woldeyes F."/>
            <person name="Nichols R.A."/>
            <person name="Borrell J.S."/>
        </authorList>
    </citation>
    <scope>NUCLEOTIDE SEQUENCE [LARGE SCALE GENOMIC DNA]</scope>
    <source>
        <strain evidence="3">cv. Maze</strain>
        <tissue evidence="2">Seeds</tissue>
    </source>
</reference>
<protein>
    <submittedName>
        <fullName evidence="2">Uncharacterized protein</fullName>
    </submittedName>
</protein>
<keyword evidence="3" id="KW-1185">Reference proteome</keyword>
<dbReference type="AlphaFoldDB" id="A0AAV8QLK5"/>
<accession>A0AAV8QLK5</accession>
<proteinExistence type="predicted"/>
<evidence type="ECO:0000313" key="3">
    <source>
        <dbReference type="Proteomes" id="UP001222027"/>
    </source>
</evidence>
<name>A0AAV8QLK5_ENSVE</name>
<dbReference type="Proteomes" id="UP001222027">
    <property type="component" value="Unassembled WGS sequence"/>
</dbReference>
<dbReference type="EMBL" id="JAQQAF010000006">
    <property type="protein sequence ID" value="KAJ8477323.1"/>
    <property type="molecule type" value="Genomic_DNA"/>
</dbReference>
<feature type="region of interest" description="Disordered" evidence="1">
    <location>
        <begin position="1"/>
        <end position="40"/>
    </location>
</feature>
<organism evidence="2 3">
    <name type="scientific">Ensete ventricosum</name>
    <name type="common">Abyssinian banana</name>
    <name type="synonym">Musa ensete</name>
    <dbReference type="NCBI Taxonomy" id="4639"/>
    <lineage>
        <taxon>Eukaryota</taxon>
        <taxon>Viridiplantae</taxon>
        <taxon>Streptophyta</taxon>
        <taxon>Embryophyta</taxon>
        <taxon>Tracheophyta</taxon>
        <taxon>Spermatophyta</taxon>
        <taxon>Magnoliopsida</taxon>
        <taxon>Liliopsida</taxon>
        <taxon>Zingiberales</taxon>
        <taxon>Musaceae</taxon>
        <taxon>Ensete</taxon>
    </lineage>
</organism>
<feature type="compositionally biased region" description="Low complexity" evidence="1">
    <location>
        <begin position="30"/>
        <end position="40"/>
    </location>
</feature>
<comment type="caution">
    <text evidence="2">The sequence shown here is derived from an EMBL/GenBank/DDBJ whole genome shotgun (WGS) entry which is preliminary data.</text>
</comment>
<evidence type="ECO:0000256" key="1">
    <source>
        <dbReference type="SAM" id="MobiDB-lite"/>
    </source>
</evidence>
<evidence type="ECO:0000313" key="2">
    <source>
        <dbReference type="EMBL" id="KAJ8477323.1"/>
    </source>
</evidence>